<evidence type="ECO:0000256" key="1">
    <source>
        <dbReference type="ARBA" id="ARBA00022729"/>
    </source>
</evidence>
<dbReference type="Pfam" id="PF13517">
    <property type="entry name" value="FG-GAP_3"/>
    <property type="match status" value="2"/>
</dbReference>
<feature type="domain" description="ASPIC/UnbV" evidence="3">
    <location>
        <begin position="668"/>
        <end position="735"/>
    </location>
</feature>
<dbReference type="Proteomes" id="UP000056750">
    <property type="component" value="Chromosome"/>
</dbReference>
<evidence type="ECO:0000313" key="5">
    <source>
        <dbReference type="EMBL" id="MDO6576552.1"/>
    </source>
</evidence>
<dbReference type="Gene3D" id="2.130.10.130">
    <property type="entry name" value="Integrin alpha, N-terminal"/>
    <property type="match status" value="2"/>
</dbReference>
<feature type="chain" id="PRO_5043600050" evidence="2">
    <location>
        <begin position="21"/>
        <end position="887"/>
    </location>
</feature>
<evidence type="ECO:0000313" key="7">
    <source>
        <dbReference type="Proteomes" id="UP001170717"/>
    </source>
</evidence>
<dbReference type="EMBL" id="JAUOQI010000002">
    <property type="protein sequence ID" value="MDO6576552.1"/>
    <property type="molecule type" value="Genomic_DNA"/>
</dbReference>
<dbReference type="Proteomes" id="UP001170717">
    <property type="component" value="Unassembled WGS sequence"/>
</dbReference>
<dbReference type="InterPro" id="IPR028994">
    <property type="entry name" value="Integrin_alpha_N"/>
</dbReference>
<dbReference type="PROSITE" id="PS51257">
    <property type="entry name" value="PROKAR_LIPOPROTEIN"/>
    <property type="match status" value="1"/>
</dbReference>
<evidence type="ECO:0000259" key="3">
    <source>
        <dbReference type="Pfam" id="PF07593"/>
    </source>
</evidence>
<dbReference type="EMBL" id="CP013926">
    <property type="protein sequence ID" value="AMJ73255.1"/>
    <property type="molecule type" value="Genomic_DNA"/>
</dbReference>
<keyword evidence="1 2" id="KW-0732">Signal</keyword>
<gene>
    <name evidence="4" type="ORF">AVL57_04245</name>
    <name evidence="5" type="ORF">Q4527_04080</name>
</gene>
<feature type="signal peptide" evidence="2">
    <location>
        <begin position="1"/>
        <end position="20"/>
    </location>
</feature>
<organism evidence="5 7">
    <name type="scientific">Alteromonas stellipolaris</name>
    <dbReference type="NCBI Taxonomy" id="233316"/>
    <lineage>
        <taxon>Bacteria</taxon>
        <taxon>Pseudomonadati</taxon>
        <taxon>Pseudomonadota</taxon>
        <taxon>Gammaproteobacteria</taxon>
        <taxon>Alteromonadales</taxon>
        <taxon>Alteromonadaceae</taxon>
        <taxon>Alteromonas/Salinimonas group</taxon>
        <taxon>Alteromonas</taxon>
    </lineage>
</organism>
<reference evidence="5" key="2">
    <citation type="submission" date="2023-07" db="EMBL/GenBank/DDBJ databases">
        <title>Genome content predicts the carbon catabolic preferences of heterotrophic bacteria.</title>
        <authorList>
            <person name="Gralka M."/>
        </authorList>
    </citation>
    <scope>NUCLEOTIDE SEQUENCE</scope>
    <source>
        <strain evidence="5">F2M12</strain>
    </source>
</reference>
<dbReference type="KEGG" id="asq:AVL57_04245"/>
<dbReference type="InterPro" id="IPR011519">
    <property type="entry name" value="UnbV_ASPIC"/>
</dbReference>
<reference evidence="4 6" key="1">
    <citation type="submission" date="2015-12" db="EMBL/GenBank/DDBJ databases">
        <title>Intraspecies pangenome expansion in the marine bacterium Alteromonas.</title>
        <authorList>
            <person name="Lopez-Perez M."/>
            <person name="Rodriguez-Valera F."/>
        </authorList>
    </citation>
    <scope>NUCLEOTIDE SEQUENCE [LARGE SCALE GENOMIC DNA]</scope>
    <source>
        <strain evidence="4 6">LMG 21861</strain>
    </source>
</reference>
<evidence type="ECO:0000256" key="2">
    <source>
        <dbReference type="SAM" id="SignalP"/>
    </source>
</evidence>
<dbReference type="SUPFAM" id="SSF69318">
    <property type="entry name" value="Integrin alpha N-terminal domain"/>
    <property type="match status" value="2"/>
</dbReference>
<dbReference type="Pfam" id="PF07593">
    <property type="entry name" value="UnbV_ASPIC"/>
    <property type="match status" value="1"/>
</dbReference>
<dbReference type="RefSeq" id="WP_057794037.1">
    <property type="nucleotide sequence ID" value="NZ_CAXIBE010000008.1"/>
</dbReference>
<dbReference type="AlphaFoldDB" id="A0AAW7YZZ4"/>
<evidence type="ECO:0000313" key="6">
    <source>
        <dbReference type="Proteomes" id="UP000056750"/>
    </source>
</evidence>
<sequence length="887" mass="97585">MIKQKLIMAFAFFCGMCVLTGCGTSQPTAVTANNTIMVTPEAPVEIVIVADTLGPKRITFIVDNLKSYANLSLYQGTKLLADNLNVPVQGEQVISALVDVGQTGEISLSLRTLNAQVNILSWHVDDVEFSNLPQFEDITETAGLDKVISLKYGGPSVADLDQDGDYDLVLNNHNAETSKIYLNNGDGTVVKYHTDLSRWFMQDLHGTALGDYDRDGDLDLLLSRGGGNGKNPSVSYFYLNDDINFVRFTGDAGINKGGRGRGARWIDMDLDGDLDLFIMNETSLFKKSPQHIFFENMGKGRFNQRRVKGLEDVTASRTLVTDFNRDGIDDIIMYSPLSLWQGNGDFGYDNVTTMLPSSVTDTASVMAMTDIDIDNDGDLDLYLARGKKFEHGFGESPSVDFDPVEKTFSIKTRGYKGIDEFSFNAESEITLTNYYFLGQSGFRGKDYPAFLGSNKQPHMVPSGGEFSFSASMAQGWPSERNANGVYFGHTGKGKWKAELVRNGNIFWSYFFTLKGINEANTAFEPDNRNQQDILLENRNGKFVDVSDQWQIPVGGNALGVTTGDFNNDGFQDLFVYRWGRVDKRIADNMLLNTGKGYFEATTMHGASDHGGPGFGDMGQAFDFDLDGKVDLLSGSEHGYWNLYLNTSKNAGRHTLVKVGYSPDEQVDALGAHVEVETSEGKQFRRIGSAGEIFSQSFLNIVHFGVGTAHQIEQITVRWRNGETQKILHPDINKRVNFGLAKPSISSVHPVVQELEEPHSNSDAAQAPFIKIKGKSALAKLGIAIGEPIELTADYHAGGQHQVIAADEGGVQFWLRHQTPSHVPVEDRVVVDNNALYSTKGKATALIQTTGLAPTSLLPEGHFYSLRAIFTSSDGKMYEDALGEVILY</sequence>
<dbReference type="PANTHER" id="PTHR16026">
    <property type="entry name" value="CARTILAGE ACIDIC PROTEIN 1"/>
    <property type="match status" value="1"/>
</dbReference>
<dbReference type="InterPro" id="IPR027039">
    <property type="entry name" value="Crtac1"/>
</dbReference>
<protein>
    <submittedName>
        <fullName evidence="5">CRTAC1 family protein</fullName>
    </submittedName>
</protein>
<accession>A0AAW7YZZ4</accession>
<proteinExistence type="predicted"/>
<dbReference type="InterPro" id="IPR013517">
    <property type="entry name" value="FG-GAP"/>
</dbReference>
<evidence type="ECO:0000313" key="4">
    <source>
        <dbReference type="EMBL" id="AMJ73255.1"/>
    </source>
</evidence>
<name>A0AAW7YZZ4_9ALTE</name>
<keyword evidence="6" id="KW-1185">Reference proteome</keyword>
<dbReference type="PANTHER" id="PTHR16026:SF0">
    <property type="entry name" value="CARTILAGE ACIDIC PROTEIN 1"/>
    <property type="match status" value="1"/>
</dbReference>